<name>A0ABD0JHB1_9CAEN</name>
<dbReference type="SUPFAM" id="SSF53098">
    <property type="entry name" value="Ribonuclease H-like"/>
    <property type="match status" value="1"/>
</dbReference>
<evidence type="ECO:0000313" key="3">
    <source>
        <dbReference type="Proteomes" id="UP001519460"/>
    </source>
</evidence>
<dbReference type="AlphaFoldDB" id="A0ABD0JHB1"/>
<gene>
    <name evidence="2" type="ORF">BaRGS_00034696</name>
</gene>
<organism evidence="2 3">
    <name type="scientific">Batillaria attramentaria</name>
    <dbReference type="NCBI Taxonomy" id="370345"/>
    <lineage>
        <taxon>Eukaryota</taxon>
        <taxon>Metazoa</taxon>
        <taxon>Spiralia</taxon>
        <taxon>Lophotrochozoa</taxon>
        <taxon>Mollusca</taxon>
        <taxon>Gastropoda</taxon>
        <taxon>Caenogastropoda</taxon>
        <taxon>Sorbeoconcha</taxon>
        <taxon>Cerithioidea</taxon>
        <taxon>Batillariidae</taxon>
        <taxon>Batillaria</taxon>
    </lineage>
</organism>
<dbReference type="Pfam" id="PF00665">
    <property type="entry name" value="rve"/>
    <property type="match status" value="1"/>
</dbReference>
<dbReference type="PANTHER" id="PTHR37984">
    <property type="entry name" value="PROTEIN CBG26694"/>
    <property type="match status" value="1"/>
</dbReference>
<dbReference type="PROSITE" id="PS50994">
    <property type="entry name" value="INTEGRASE"/>
    <property type="match status" value="1"/>
</dbReference>
<dbReference type="InterPro" id="IPR001584">
    <property type="entry name" value="Integrase_cat-core"/>
</dbReference>
<proteinExistence type="predicted"/>
<protein>
    <recommendedName>
        <fullName evidence="1">Integrase catalytic domain-containing protein</fullName>
    </recommendedName>
</protein>
<keyword evidence="3" id="KW-1185">Reference proteome</keyword>
<dbReference type="InterPro" id="IPR036397">
    <property type="entry name" value="RNaseH_sf"/>
</dbReference>
<dbReference type="InterPro" id="IPR012337">
    <property type="entry name" value="RNaseH-like_sf"/>
</dbReference>
<sequence length="175" mass="20015">MPLIDEPFRRIAVDLVGPLVLPDRKNRYILCVVDYATRYPEPVALPSIEAERVAEALVEIWSRVGVPREVLSDRGSQFVNEMMQQTHALLSIKGKTTTPYHAQCNGLVERFNGTLKSMLRRLCSERPRDWDRYLPALLFAYREVPQESLGFSPFELLYGDKGAKRRGTHDGRVRG</sequence>
<evidence type="ECO:0000259" key="1">
    <source>
        <dbReference type="PROSITE" id="PS50994"/>
    </source>
</evidence>
<dbReference type="EMBL" id="JACVVK020000448">
    <property type="protein sequence ID" value="KAK7474090.1"/>
    <property type="molecule type" value="Genomic_DNA"/>
</dbReference>
<reference evidence="2 3" key="1">
    <citation type="journal article" date="2023" name="Sci. Data">
        <title>Genome assembly of the Korean intertidal mud-creeper Batillaria attramentaria.</title>
        <authorList>
            <person name="Patra A.K."/>
            <person name="Ho P.T."/>
            <person name="Jun S."/>
            <person name="Lee S.J."/>
            <person name="Kim Y."/>
            <person name="Won Y.J."/>
        </authorList>
    </citation>
    <scope>NUCLEOTIDE SEQUENCE [LARGE SCALE GENOMIC DNA]</scope>
    <source>
        <strain evidence="2">Wonlab-2016</strain>
    </source>
</reference>
<evidence type="ECO:0000313" key="2">
    <source>
        <dbReference type="EMBL" id="KAK7474090.1"/>
    </source>
</evidence>
<dbReference type="InterPro" id="IPR050951">
    <property type="entry name" value="Retrovirus_Pol_polyprotein"/>
</dbReference>
<dbReference type="Proteomes" id="UP001519460">
    <property type="component" value="Unassembled WGS sequence"/>
</dbReference>
<accession>A0ABD0JHB1</accession>
<feature type="domain" description="Integrase catalytic" evidence="1">
    <location>
        <begin position="3"/>
        <end position="161"/>
    </location>
</feature>
<dbReference type="FunFam" id="3.30.420.10:FF:000032">
    <property type="entry name" value="Retrovirus-related Pol polyprotein from transposon 297-like Protein"/>
    <property type="match status" value="1"/>
</dbReference>
<dbReference type="PANTHER" id="PTHR37984:SF15">
    <property type="entry name" value="INTEGRASE CATALYTIC DOMAIN-CONTAINING PROTEIN"/>
    <property type="match status" value="1"/>
</dbReference>
<dbReference type="Gene3D" id="3.30.420.10">
    <property type="entry name" value="Ribonuclease H-like superfamily/Ribonuclease H"/>
    <property type="match status" value="1"/>
</dbReference>
<comment type="caution">
    <text evidence="2">The sequence shown here is derived from an EMBL/GenBank/DDBJ whole genome shotgun (WGS) entry which is preliminary data.</text>
</comment>